<evidence type="ECO:0008006" key="4">
    <source>
        <dbReference type="Google" id="ProtNLM"/>
    </source>
</evidence>
<dbReference type="Proteomes" id="UP000886885">
    <property type="component" value="Chromosome 8A"/>
</dbReference>
<accession>A0A8X7ZA12</accession>
<organism evidence="2 3">
    <name type="scientific">Populus tomentosa</name>
    <name type="common">Chinese white poplar</name>
    <dbReference type="NCBI Taxonomy" id="118781"/>
    <lineage>
        <taxon>Eukaryota</taxon>
        <taxon>Viridiplantae</taxon>
        <taxon>Streptophyta</taxon>
        <taxon>Embryophyta</taxon>
        <taxon>Tracheophyta</taxon>
        <taxon>Spermatophyta</taxon>
        <taxon>Magnoliopsida</taxon>
        <taxon>eudicotyledons</taxon>
        <taxon>Gunneridae</taxon>
        <taxon>Pentapetalae</taxon>
        <taxon>rosids</taxon>
        <taxon>fabids</taxon>
        <taxon>Malpighiales</taxon>
        <taxon>Salicaceae</taxon>
        <taxon>Saliceae</taxon>
        <taxon>Populus</taxon>
    </lineage>
</organism>
<dbReference type="InterPro" id="IPR018616">
    <property type="entry name" value="GUCD1"/>
</dbReference>
<comment type="caution">
    <text evidence="2">The sequence shown here is derived from an EMBL/GenBank/DDBJ whole genome shotgun (WGS) entry which is preliminary data.</text>
</comment>
<dbReference type="PANTHER" id="PTHR31400">
    <property type="entry name" value="GUANYLYL CYCLASE DOMAIN CONTAINING PROTEIN 1 GUCD1"/>
    <property type="match status" value="1"/>
</dbReference>
<feature type="transmembrane region" description="Helical" evidence="1">
    <location>
        <begin position="81"/>
        <end position="103"/>
    </location>
</feature>
<evidence type="ECO:0000313" key="3">
    <source>
        <dbReference type="Proteomes" id="UP000886885"/>
    </source>
</evidence>
<sequence>MLANLGGRWLDLHSSMKLSMSSKLMNSMDQSTITFNSVALGGLNRKGILVLISCIYEKKKPKSKPAESAFDKHNKLEKDHLFCKGAFFFSSLSMINSFLFLIWSQLMWPLYLLLNKILNTQDLVVEEGKPDGLVQPSSSSSSRKCEDAAAVLPCSHFVQVPHIKQLHSWDCGLACVLMALNTIGINNCSIQGLVDLCCTSSIWTVDLAYLLQKYSVSFSFYTVTLGANPNYSVETFYKEQLPADLVRVDMLFQKARGEGINIQCRSINETEISLFILSGKYIAIALVNQYKLSHSWLENAILPGLNGGNSGYAGEGMLFPACHYIVICGYDAGTDEFEIRDPAASRYDLHFPHDL</sequence>
<gene>
    <name evidence="2" type="ORF">POTOM_029443</name>
</gene>
<protein>
    <recommendedName>
        <fullName evidence="4">Guanylyl cyclase 1</fullName>
    </recommendedName>
</protein>
<evidence type="ECO:0000256" key="1">
    <source>
        <dbReference type="SAM" id="Phobius"/>
    </source>
</evidence>
<evidence type="ECO:0000313" key="2">
    <source>
        <dbReference type="EMBL" id="KAG6765401.1"/>
    </source>
</evidence>
<dbReference type="PANTHER" id="PTHR31400:SF1">
    <property type="entry name" value="PROTEIN GUCD1"/>
    <property type="match status" value="1"/>
</dbReference>
<dbReference type="AlphaFoldDB" id="A0A8X7ZA12"/>
<dbReference type="EMBL" id="JAAWWB010000015">
    <property type="protein sequence ID" value="KAG6765401.1"/>
    <property type="molecule type" value="Genomic_DNA"/>
</dbReference>
<keyword evidence="3" id="KW-1185">Reference proteome</keyword>
<keyword evidence="1" id="KW-1133">Transmembrane helix</keyword>
<dbReference type="OrthoDB" id="206796at2759"/>
<name>A0A8X7ZA12_POPTO</name>
<keyword evidence="1" id="KW-0472">Membrane</keyword>
<keyword evidence="1" id="KW-0812">Transmembrane</keyword>
<dbReference type="Pfam" id="PF09778">
    <property type="entry name" value="Guanylate_cyc_2"/>
    <property type="match status" value="1"/>
</dbReference>
<proteinExistence type="predicted"/>
<reference evidence="2" key="1">
    <citation type="journal article" date="2020" name="bioRxiv">
        <title>Hybrid origin of Populus tomentosa Carr. identified through genome sequencing and phylogenomic analysis.</title>
        <authorList>
            <person name="An X."/>
            <person name="Gao K."/>
            <person name="Chen Z."/>
            <person name="Li J."/>
            <person name="Yang X."/>
            <person name="Yang X."/>
            <person name="Zhou J."/>
            <person name="Guo T."/>
            <person name="Zhao T."/>
            <person name="Huang S."/>
            <person name="Miao D."/>
            <person name="Khan W.U."/>
            <person name="Rao P."/>
            <person name="Ye M."/>
            <person name="Lei B."/>
            <person name="Liao W."/>
            <person name="Wang J."/>
            <person name="Ji L."/>
            <person name="Li Y."/>
            <person name="Guo B."/>
            <person name="Mustafa N.S."/>
            <person name="Li S."/>
            <person name="Yun Q."/>
            <person name="Keller S.R."/>
            <person name="Mao J."/>
            <person name="Zhang R."/>
            <person name="Strauss S.H."/>
        </authorList>
    </citation>
    <scope>NUCLEOTIDE SEQUENCE</scope>
    <source>
        <strain evidence="2">GM15</strain>
        <tissue evidence="2">Leaf</tissue>
    </source>
</reference>